<feature type="region of interest" description="Disordered" evidence="1">
    <location>
        <begin position="1"/>
        <end position="47"/>
    </location>
</feature>
<reference evidence="2 3" key="1">
    <citation type="journal article" date="2015" name="Fungal Genet. Biol.">
        <title>Evolution of novel wood decay mechanisms in Agaricales revealed by the genome sequences of Fistulina hepatica and Cylindrobasidium torrendii.</title>
        <authorList>
            <person name="Floudas D."/>
            <person name="Held B.W."/>
            <person name="Riley R."/>
            <person name="Nagy L.G."/>
            <person name="Koehler G."/>
            <person name="Ransdell A.S."/>
            <person name="Younus H."/>
            <person name="Chow J."/>
            <person name="Chiniquy J."/>
            <person name="Lipzen A."/>
            <person name="Tritt A."/>
            <person name="Sun H."/>
            <person name="Haridas S."/>
            <person name="LaButti K."/>
            <person name="Ohm R.A."/>
            <person name="Kues U."/>
            <person name="Blanchette R.A."/>
            <person name="Grigoriev I.V."/>
            <person name="Minto R.E."/>
            <person name="Hibbett D.S."/>
        </authorList>
    </citation>
    <scope>NUCLEOTIDE SEQUENCE [LARGE SCALE GENOMIC DNA]</scope>
    <source>
        <strain evidence="2 3">FP15055 ss-10</strain>
    </source>
</reference>
<dbReference type="EMBL" id="KN880495">
    <property type="protein sequence ID" value="KIY68851.1"/>
    <property type="molecule type" value="Genomic_DNA"/>
</dbReference>
<feature type="compositionally biased region" description="Polar residues" evidence="1">
    <location>
        <begin position="38"/>
        <end position="47"/>
    </location>
</feature>
<sequence>MLCEVTPSAVQQSSPTSQPSVGTSSRATMDVTKPLSPASPQSATEQASYMHVFPVEPPAQCPSSLAPPAAYIPGESAQQPIDFTQSISTRTQPPDDEQANAIRARVEASLRNAAYVASNAALSPQNFTTSSDFKYDPGSRPHSVHASQLFSGPPSVERSRAAADALDELIRPRRGPGSSGYKPSPYSEKTTERLRDMRGFLTVYSTPASKCYGRWTDAAQEIAIAQRRGLVHYAVNLKRWATQFIEDHSKIPYDSNDAQGTSH</sequence>
<proteinExistence type="predicted"/>
<keyword evidence="3" id="KW-1185">Reference proteome</keyword>
<dbReference type="Proteomes" id="UP000054007">
    <property type="component" value="Unassembled WGS sequence"/>
</dbReference>
<organism evidence="2 3">
    <name type="scientific">Cylindrobasidium torrendii FP15055 ss-10</name>
    <dbReference type="NCBI Taxonomy" id="1314674"/>
    <lineage>
        <taxon>Eukaryota</taxon>
        <taxon>Fungi</taxon>
        <taxon>Dikarya</taxon>
        <taxon>Basidiomycota</taxon>
        <taxon>Agaricomycotina</taxon>
        <taxon>Agaricomycetes</taxon>
        <taxon>Agaricomycetidae</taxon>
        <taxon>Agaricales</taxon>
        <taxon>Marasmiineae</taxon>
        <taxon>Physalacriaceae</taxon>
        <taxon>Cylindrobasidium</taxon>
    </lineage>
</organism>
<feature type="compositionally biased region" description="Low complexity" evidence="1">
    <location>
        <begin position="1"/>
        <end position="25"/>
    </location>
</feature>
<gene>
    <name evidence="2" type="ORF">CYLTODRAFT_249580</name>
</gene>
<evidence type="ECO:0000313" key="2">
    <source>
        <dbReference type="EMBL" id="KIY68851.1"/>
    </source>
</evidence>
<feature type="region of interest" description="Disordered" evidence="1">
    <location>
        <begin position="132"/>
        <end position="156"/>
    </location>
</feature>
<name>A0A0D7BGS8_9AGAR</name>
<dbReference type="AlphaFoldDB" id="A0A0D7BGS8"/>
<evidence type="ECO:0000256" key="1">
    <source>
        <dbReference type="SAM" id="MobiDB-lite"/>
    </source>
</evidence>
<evidence type="ECO:0000313" key="3">
    <source>
        <dbReference type="Proteomes" id="UP000054007"/>
    </source>
</evidence>
<protein>
    <submittedName>
        <fullName evidence="2">Uncharacterized protein</fullName>
    </submittedName>
</protein>
<accession>A0A0D7BGS8</accession>